<keyword evidence="3" id="KW-1185">Reference proteome</keyword>
<dbReference type="STRING" id="670307.HYPDE_26178"/>
<dbReference type="Proteomes" id="UP000005952">
    <property type="component" value="Chromosome"/>
</dbReference>
<dbReference type="PANTHER" id="PTHR18964">
    <property type="entry name" value="ROK (REPRESSOR, ORF, KINASE) FAMILY"/>
    <property type="match status" value="1"/>
</dbReference>
<name>N0B1U5_9HYPH</name>
<keyword evidence="2" id="KW-0418">Kinase</keyword>
<dbReference type="KEGG" id="hdt:HYPDE_26178"/>
<dbReference type="GO" id="GO:0016301">
    <property type="term" value="F:kinase activity"/>
    <property type="evidence" value="ECO:0007669"/>
    <property type="project" value="UniProtKB-KW"/>
</dbReference>
<sequence>MSDVSGKEKATGTGPNTLAIDVGGTGLKASVLDEAGRMLVKRVRVATPYPCHPEILLNAIAELTAPLPPSERISIGFPGVVRSGKILTAPHFDVQTWRDYPLEKALSRRFGKPARLLNDADVQGLGIVAGRGLEVVLTLGTGIGSAVFDNGMLAPHLELAHHPIHKDETYNDYIGAEARRAHGLEKWNRRVLRTIDIVYSLLHYDLLYLGGGNSADVDIDNLPDHVRIASNDAGITGGIRLWDEKVWQAVRND</sequence>
<proteinExistence type="inferred from homology"/>
<keyword evidence="2" id="KW-0808">Transferase</keyword>
<dbReference type="HOGENOM" id="CLU_065796_1_0_5"/>
<dbReference type="SUPFAM" id="SSF53067">
    <property type="entry name" value="Actin-like ATPase domain"/>
    <property type="match status" value="1"/>
</dbReference>
<dbReference type="InterPro" id="IPR000600">
    <property type="entry name" value="ROK"/>
</dbReference>
<organism evidence="2 3">
    <name type="scientific">Hyphomicrobium denitrificans 1NES1</name>
    <dbReference type="NCBI Taxonomy" id="670307"/>
    <lineage>
        <taxon>Bacteria</taxon>
        <taxon>Pseudomonadati</taxon>
        <taxon>Pseudomonadota</taxon>
        <taxon>Alphaproteobacteria</taxon>
        <taxon>Hyphomicrobiales</taxon>
        <taxon>Hyphomicrobiaceae</taxon>
        <taxon>Hyphomicrobium</taxon>
    </lineage>
</organism>
<dbReference type="Pfam" id="PF00480">
    <property type="entry name" value="ROK"/>
    <property type="match status" value="1"/>
</dbReference>
<comment type="similarity">
    <text evidence="1">Belongs to the ROK (NagC/XylR) family.</text>
</comment>
<dbReference type="RefSeq" id="WP_015596955.1">
    <property type="nucleotide sequence ID" value="NC_021172.1"/>
</dbReference>
<dbReference type="PANTHER" id="PTHR18964:SF149">
    <property type="entry name" value="BIFUNCTIONAL UDP-N-ACETYLGLUCOSAMINE 2-EPIMERASE_N-ACETYLMANNOSAMINE KINASE"/>
    <property type="match status" value="1"/>
</dbReference>
<gene>
    <name evidence="2" type="ORF">HYPDE_26178</name>
</gene>
<dbReference type="Gene3D" id="3.30.420.40">
    <property type="match status" value="2"/>
</dbReference>
<dbReference type="InterPro" id="IPR043129">
    <property type="entry name" value="ATPase_NBD"/>
</dbReference>
<evidence type="ECO:0000256" key="1">
    <source>
        <dbReference type="ARBA" id="ARBA00006479"/>
    </source>
</evidence>
<evidence type="ECO:0000313" key="2">
    <source>
        <dbReference type="EMBL" id="AGK56918.1"/>
    </source>
</evidence>
<dbReference type="eggNOG" id="COG1940">
    <property type="taxonomic scope" value="Bacteria"/>
</dbReference>
<dbReference type="EMBL" id="CP005587">
    <property type="protein sequence ID" value="AGK56918.1"/>
    <property type="molecule type" value="Genomic_DNA"/>
</dbReference>
<dbReference type="OrthoDB" id="849313at2"/>
<protein>
    <submittedName>
        <fullName evidence="2">Polyphosphate glucokinase</fullName>
    </submittedName>
</protein>
<dbReference type="AlphaFoldDB" id="N0B1U5"/>
<accession>N0B1U5</accession>
<evidence type="ECO:0000313" key="3">
    <source>
        <dbReference type="Proteomes" id="UP000005952"/>
    </source>
</evidence>
<reference evidence="2 3" key="1">
    <citation type="journal article" date="2013" name="Genome Announc.">
        <title>Genome sequences for three denitrifying bacterial strains isolated from a uranium- and nitrate-contaminated subsurface environment.</title>
        <authorList>
            <person name="Venkatramanan R."/>
            <person name="Prakash O."/>
            <person name="Woyke T."/>
            <person name="Chain P."/>
            <person name="Goodwin L.A."/>
            <person name="Watson D."/>
            <person name="Brooks S."/>
            <person name="Kostka J.E."/>
            <person name="Green S.J."/>
        </authorList>
    </citation>
    <scope>NUCLEOTIDE SEQUENCE [LARGE SCALE GENOMIC DNA]</scope>
    <source>
        <strain evidence="2 3">1NES1</strain>
    </source>
</reference>